<dbReference type="GO" id="GO:0030170">
    <property type="term" value="F:pyridoxal phosphate binding"/>
    <property type="evidence" value="ECO:0007669"/>
    <property type="project" value="InterPro"/>
</dbReference>
<evidence type="ECO:0000256" key="3">
    <source>
        <dbReference type="ARBA" id="ARBA00023015"/>
    </source>
</evidence>
<dbReference type="InterPro" id="IPR004839">
    <property type="entry name" value="Aminotransferase_I/II_large"/>
</dbReference>
<accession>Q1YZC0</accession>
<evidence type="ECO:0000256" key="1">
    <source>
        <dbReference type="ARBA" id="ARBA00005384"/>
    </source>
</evidence>
<dbReference type="InterPro" id="IPR015424">
    <property type="entry name" value="PyrdxlP-dep_Trfase"/>
</dbReference>
<dbReference type="InterPro" id="IPR051446">
    <property type="entry name" value="HTH_trans_reg/aminotransferase"/>
</dbReference>
<keyword evidence="4" id="KW-0238">DNA-binding</keyword>
<evidence type="ECO:0000259" key="6">
    <source>
        <dbReference type="PROSITE" id="PS50949"/>
    </source>
</evidence>
<comment type="caution">
    <text evidence="7">The sequence shown here is derived from an EMBL/GenBank/DDBJ whole genome shotgun (WGS) entry which is preliminary data.</text>
</comment>
<name>Q1YZC0_9GAMM</name>
<evidence type="ECO:0000256" key="4">
    <source>
        <dbReference type="ARBA" id="ARBA00023125"/>
    </source>
</evidence>
<dbReference type="EMBL" id="AAPH01000031">
    <property type="protein sequence ID" value="EAS41656.1"/>
    <property type="molecule type" value="Genomic_DNA"/>
</dbReference>
<dbReference type="SMART" id="SM00345">
    <property type="entry name" value="HTH_GNTR"/>
    <property type="match status" value="1"/>
</dbReference>
<dbReference type="PROSITE" id="PS50949">
    <property type="entry name" value="HTH_GNTR"/>
    <property type="match status" value="1"/>
</dbReference>
<dbReference type="Pfam" id="PF00392">
    <property type="entry name" value="GntR"/>
    <property type="match status" value="1"/>
</dbReference>
<dbReference type="Pfam" id="PF00155">
    <property type="entry name" value="Aminotran_1_2"/>
    <property type="match status" value="1"/>
</dbReference>
<dbReference type="Gene3D" id="1.10.10.10">
    <property type="entry name" value="Winged helix-like DNA-binding domain superfamily/Winged helix DNA-binding domain"/>
    <property type="match status" value="1"/>
</dbReference>
<evidence type="ECO:0000313" key="7">
    <source>
        <dbReference type="EMBL" id="EAS41656.1"/>
    </source>
</evidence>
<dbReference type="SUPFAM" id="SSF46785">
    <property type="entry name" value="Winged helix' DNA-binding domain"/>
    <property type="match status" value="1"/>
</dbReference>
<dbReference type="GO" id="GO:0003677">
    <property type="term" value="F:DNA binding"/>
    <property type="evidence" value="ECO:0007669"/>
    <property type="project" value="UniProtKB-KW"/>
</dbReference>
<sequence length="506" mass="56222">MPESSLLNTPMNVSSVSQPIDTGDLNLSRFSLANKKLSRQEALFHAIQEKIIEGLWPKGGKLPSTRKLAVELHVSRNTVIFAYEQLAAEGYINSKKGSGFYVAVKLPEQYLFKSGETSTIAVDKIAPLCVNPLNMNSAFAPGIPDLSAFPHAKWQRFLQRHTSRNGLLGNQSIQGELSLREALSDYLASSRSVRCNPERIIITSGAQQALSIAVMAALGRDSAVLMEDPGYIQMRKVLQLFGIPIENVKVHEHQGLDLDAVLKSKAQALYVTPSNQYPMGTTLNTEQRLQLIEWASQSNRWLIEDDYDSEFQFAHRPYTSLQGLAGQMGKDGHVLYIGSFSKVMFNGLRLGYLVAPEHLVERCLTIKDALSGDSPTHTQAALADFIIEGELLRHIRKMRRLYQAKHQTLVAAITRTFSGRLEVISQAAGLHITVKWHGGISEQDWCARAQSIGIIIRPLTFYESDRDNNDTNGTESREWRSVVMGFGNIALTDIEPTIAQLADVFD</sequence>
<dbReference type="Gene3D" id="3.40.640.10">
    <property type="entry name" value="Type I PLP-dependent aspartate aminotransferase-like (Major domain)"/>
    <property type="match status" value="1"/>
</dbReference>
<evidence type="ECO:0000256" key="5">
    <source>
        <dbReference type="ARBA" id="ARBA00023163"/>
    </source>
</evidence>
<protein>
    <submittedName>
        <fullName evidence="7">Putative GntR-family regulatory protein</fullName>
    </submittedName>
</protein>
<keyword evidence="2" id="KW-0663">Pyridoxal phosphate</keyword>
<evidence type="ECO:0000313" key="8">
    <source>
        <dbReference type="Proteomes" id="UP000003789"/>
    </source>
</evidence>
<dbReference type="InterPro" id="IPR036388">
    <property type="entry name" value="WH-like_DNA-bd_sf"/>
</dbReference>
<dbReference type="GO" id="GO:0003700">
    <property type="term" value="F:DNA-binding transcription factor activity"/>
    <property type="evidence" value="ECO:0007669"/>
    <property type="project" value="InterPro"/>
</dbReference>
<dbReference type="HOGENOM" id="CLU_017584_0_1_6"/>
<feature type="domain" description="HTH gntR-type" evidence="6">
    <location>
        <begin position="37"/>
        <end position="105"/>
    </location>
</feature>
<dbReference type="SUPFAM" id="SSF53383">
    <property type="entry name" value="PLP-dependent transferases"/>
    <property type="match status" value="1"/>
</dbReference>
<reference evidence="7 8" key="1">
    <citation type="submission" date="2006-03" db="EMBL/GenBank/DDBJ databases">
        <authorList>
            <person name="Bartlett D.H."/>
            <person name="Valle G."/>
            <person name="Lauro F.M."/>
            <person name="Vezzi A."/>
            <person name="Simonato F."/>
            <person name="Eloe E."/>
            <person name="Vitulo N."/>
            <person name="Stratton T.K."/>
            <person name="D'angelo M."/>
            <person name="Ferriera S."/>
            <person name="Johnson J."/>
            <person name="Kravitz S."/>
            <person name="Beeson K."/>
            <person name="Sutton G."/>
            <person name="Rogers Y."/>
            <person name="Friedman R."/>
            <person name="Frazier M."/>
            <person name="Venter J.C."/>
        </authorList>
    </citation>
    <scope>NUCLEOTIDE SEQUENCE [LARGE SCALE GENOMIC DNA]</scope>
    <source>
        <strain evidence="7 8">3TCK</strain>
    </source>
</reference>
<keyword evidence="3" id="KW-0805">Transcription regulation</keyword>
<dbReference type="InterPro" id="IPR036390">
    <property type="entry name" value="WH_DNA-bd_sf"/>
</dbReference>
<dbReference type="Proteomes" id="UP000003789">
    <property type="component" value="Unassembled WGS sequence"/>
</dbReference>
<dbReference type="PANTHER" id="PTHR46577">
    <property type="entry name" value="HTH-TYPE TRANSCRIPTIONAL REGULATORY PROTEIN GABR"/>
    <property type="match status" value="1"/>
</dbReference>
<dbReference type="InterPro" id="IPR015421">
    <property type="entry name" value="PyrdxlP-dep_Trfase_major"/>
</dbReference>
<dbReference type="InterPro" id="IPR000524">
    <property type="entry name" value="Tscrpt_reg_HTH_GntR"/>
</dbReference>
<dbReference type="RefSeq" id="WP_006231825.1">
    <property type="nucleotide sequence ID" value="NZ_CH724135.1"/>
</dbReference>
<dbReference type="PANTHER" id="PTHR46577:SF1">
    <property type="entry name" value="HTH-TYPE TRANSCRIPTIONAL REGULATORY PROTEIN GABR"/>
    <property type="match status" value="1"/>
</dbReference>
<organism evidence="7 8">
    <name type="scientific">Photobacterium profundum 3TCK</name>
    <dbReference type="NCBI Taxonomy" id="314280"/>
    <lineage>
        <taxon>Bacteria</taxon>
        <taxon>Pseudomonadati</taxon>
        <taxon>Pseudomonadota</taxon>
        <taxon>Gammaproteobacteria</taxon>
        <taxon>Vibrionales</taxon>
        <taxon>Vibrionaceae</taxon>
        <taxon>Photobacterium</taxon>
    </lineage>
</organism>
<gene>
    <name evidence="7" type="ORF">P3TCK_19575</name>
</gene>
<dbReference type="PRINTS" id="PR00035">
    <property type="entry name" value="HTHGNTR"/>
</dbReference>
<dbReference type="AlphaFoldDB" id="Q1YZC0"/>
<dbReference type="CDD" id="cd07377">
    <property type="entry name" value="WHTH_GntR"/>
    <property type="match status" value="1"/>
</dbReference>
<proteinExistence type="inferred from homology"/>
<comment type="similarity">
    <text evidence="1">In the C-terminal section; belongs to the class-I pyridoxal-phosphate-dependent aminotransferase family.</text>
</comment>
<keyword evidence="5" id="KW-0804">Transcription</keyword>
<evidence type="ECO:0000256" key="2">
    <source>
        <dbReference type="ARBA" id="ARBA00022898"/>
    </source>
</evidence>
<dbReference type="CDD" id="cd00609">
    <property type="entry name" value="AAT_like"/>
    <property type="match status" value="1"/>
</dbReference>